<evidence type="ECO:0000256" key="13">
    <source>
        <dbReference type="SAM" id="Phobius"/>
    </source>
</evidence>
<dbReference type="InterPro" id="IPR003661">
    <property type="entry name" value="HisK_dim/P_dom"/>
</dbReference>
<keyword evidence="13" id="KW-0812">Transmembrane</keyword>
<dbReference type="CDD" id="cd00130">
    <property type="entry name" value="PAS"/>
    <property type="match status" value="1"/>
</dbReference>
<dbReference type="PANTHER" id="PTHR43047">
    <property type="entry name" value="TWO-COMPONENT HISTIDINE PROTEIN KINASE"/>
    <property type="match status" value="1"/>
</dbReference>
<protein>
    <recommendedName>
        <fullName evidence="3">histidine kinase</fullName>
        <ecNumber evidence="3">2.7.13.3</ecNumber>
    </recommendedName>
</protein>
<dbReference type="InterPro" id="IPR013767">
    <property type="entry name" value="PAS_fold"/>
</dbReference>
<evidence type="ECO:0000256" key="11">
    <source>
        <dbReference type="ARBA" id="ARBA00023136"/>
    </source>
</evidence>
<dbReference type="InterPro" id="IPR000014">
    <property type="entry name" value="PAS"/>
</dbReference>
<dbReference type="Pfam" id="PF00989">
    <property type="entry name" value="PAS"/>
    <property type="match status" value="1"/>
</dbReference>
<dbReference type="Pfam" id="PF00512">
    <property type="entry name" value="HisKA"/>
    <property type="match status" value="1"/>
</dbReference>
<comment type="caution">
    <text evidence="17">The sequence shown here is derived from an EMBL/GenBank/DDBJ whole genome shotgun (WGS) entry which is preliminary data.</text>
</comment>
<evidence type="ECO:0000313" key="18">
    <source>
        <dbReference type="Proteomes" id="UP000596977"/>
    </source>
</evidence>
<keyword evidence="5" id="KW-0597">Phosphoprotein</keyword>
<dbReference type="SMART" id="SM00387">
    <property type="entry name" value="HATPase_c"/>
    <property type="match status" value="1"/>
</dbReference>
<dbReference type="Gene3D" id="1.10.287.130">
    <property type="match status" value="1"/>
</dbReference>
<evidence type="ECO:0000256" key="10">
    <source>
        <dbReference type="ARBA" id="ARBA00023012"/>
    </source>
</evidence>
<dbReference type="PROSITE" id="PS50113">
    <property type="entry name" value="PAC"/>
    <property type="match status" value="1"/>
</dbReference>
<dbReference type="InterPro" id="IPR005467">
    <property type="entry name" value="His_kinase_dom"/>
</dbReference>
<evidence type="ECO:0000256" key="5">
    <source>
        <dbReference type="ARBA" id="ARBA00022553"/>
    </source>
</evidence>
<name>A0A916RFP8_9HYPH</name>
<dbReference type="SMART" id="SM00388">
    <property type="entry name" value="HisKA"/>
    <property type="match status" value="1"/>
</dbReference>
<dbReference type="NCBIfam" id="TIGR00229">
    <property type="entry name" value="sensory_box"/>
    <property type="match status" value="1"/>
</dbReference>
<evidence type="ECO:0000256" key="4">
    <source>
        <dbReference type="ARBA" id="ARBA00022475"/>
    </source>
</evidence>
<dbReference type="EMBL" id="BMKB01000004">
    <property type="protein sequence ID" value="GGA54726.1"/>
    <property type="molecule type" value="Genomic_DNA"/>
</dbReference>
<dbReference type="Pfam" id="PF02518">
    <property type="entry name" value="HATPase_c"/>
    <property type="match status" value="1"/>
</dbReference>
<keyword evidence="9" id="KW-0067">ATP-binding</keyword>
<dbReference type="Proteomes" id="UP000596977">
    <property type="component" value="Unassembled WGS sequence"/>
</dbReference>
<feature type="transmembrane region" description="Helical" evidence="13">
    <location>
        <begin position="138"/>
        <end position="159"/>
    </location>
</feature>
<keyword evidence="7" id="KW-0547">Nucleotide-binding</keyword>
<proteinExistence type="predicted"/>
<dbReference type="GO" id="GO:0005886">
    <property type="term" value="C:plasma membrane"/>
    <property type="evidence" value="ECO:0007669"/>
    <property type="project" value="UniProtKB-SubCell"/>
</dbReference>
<keyword evidence="6" id="KW-0808">Transferase</keyword>
<dbReference type="GO" id="GO:0000155">
    <property type="term" value="F:phosphorelay sensor kinase activity"/>
    <property type="evidence" value="ECO:0007669"/>
    <property type="project" value="InterPro"/>
</dbReference>
<dbReference type="SUPFAM" id="SSF47384">
    <property type="entry name" value="Homodimeric domain of signal transducing histidine kinase"/>
    <property type="match status" value="1"/>
</dbReference>
<sequence length="604" mass="65580">MRNPFAAAKVRTFLAAPQWAASRPDVLRGQALFFTTMIMLAASAIAYPVALYFLVYGAAMPVIAASAALACAAAALVFHQRKNLEGQVLCHVLAIASMSVVLTLTDPALFDFGLALGLMAALYAMLTSQSRYRRWAWAVPVSSLAASFLHTAGLIPSPFTQTENGWLFIAVTVYAAAVMVIAVITNRLNFAAAAAARNQMKTFDLLIESFRDAVVRYDADGAMMQLSRSASRLLGCKAFELDGNGLFERIHVMDRPAYMAALSDARTRGLHAALDIRMRRDTSKPGASADYLWVEVSLSPVVDETDAEQTYEVLGILRDISKRKNAESEINTARMAAEEASEAKSRFLATIGHELRTPLNAIVGFSDMMQANIGGQLTPAHKEYAELISQSGHHLLDVVNMLLDMSKIEAGKFEVHAELFDPGSMVEPCCQIVDKAARDRNISIKALVPDNLPQIVGDERACRQILINLLSNATKFSHDGGIVELSMKRQGKMLNISVRDRGIGMGAETIDRIGEPFLQAQNGLARRYEGTGLGLSIVKGLVALHDGQFHVFSEVGQGTTISILLPIDGPAGRRPAASIEHLHPPQASDDETQWLEDERKSAAK</sequence>
<evidence type="ECO:0000256" key="8">
    <source>
        <dbReference type="ARBA" id="ARBA00022777"/>
    </source>
</evidence>
<feature type="domain" description="Histidine kinase" evidence="14">
    <location>
        <begin position="350"/>
        <end position="569"/>
    </location>
</feature>
<evidence type="ECO:0000259" key="16">
    <source>
        <dbReference type="PROSITE" id="PS50113"/>
    </source>
</evidence>
<feature type="transmembrane region" description="Helical" evidence="13">
    <location>
        <begin position="31"/>
        <end position="50"/>
    </location>
</feature>
<gene>
    <name evidence="17" type="ORF">GCM10011499_26110</name>
</gene>
<feature type="region of interest" description="Disordered" evidence="12">
    <location>
        <begin position="582"/>
        <end position="604"/>
    </location>
</feature>
<keyword evidence="8 17" id="KW-0418">Kinase</keyword>
<organism evidence="17 18">
    <name type="scientific">Pelagibacterium lentulum</name>
    <dbReference type="NCBI Taxonomy" id="2029865"/>
    <lineage>
        <taxon>Bacteria</taxon>
        <taxon>Pseudomonadati</taxon>
        <taxon>Pseudomonadota</taxon>
        <taxon>Alphaproteobacteria</taxon>
        <taxon>Hyphomicrobiales</taxon>
        <taxon>Devosiaceae</taxon>
        <taxon>Pelagibacterium</taxon>
    </lineage>
</organism>
<keyword evidence="10" id="KW-0902">Two-component regulatory system</keyword>
<dbReference type="InterPro" id="IPR035965">
    <property type="entry name" value="PAS-like_dom_sf"/>
</dbReference>
<keyword evidence="13" id="KW-1133">Transmembrane helix</keyword>
<dbReference type="InterPro" id="IPR036097">
    <property type="entry name" value="HisK_dim/P_sf"/>
</dbReference>
<dbReference type="SUPFAM" id="SSF55785">
    <property type="entry name" value="PYP-like sensor domain (PAS domain)"/>
    <property type="match status" value="1"/>
</dbReference>
<dbReference type="SMART" id="SM00091">
    <property type="entry name" value="PAS"/>
    <property type="match status" value="1"/>
</dbReference>
<dbReference type="CDD" id="cd16922">
    <property type="entry name" value="HATPase_EvgS-ArcB-TorS-like"/>
    <property type="match status" value="1"/>
</dbReference>
<dbReference type="CDD" id="cd00082">
    <property type="entry name" value="HisKA"/>
    <property type="match status" value="1"/>
</dbReference>
<evidence type="ECO:0000256" key="6">
    <source>
        <dbReference type="ARBA" id="ARBA00022679"/>
    </source>
</evidence>
<evidence type="ECO:0000259" key="14">
    <source>
        <dbReference type="PROSITE" id="PS50109"/>
    </source>
</evidence>
<dbReference type="InterPro" id="IPR003594">
    <property type="entry name" value="HATPase_dom"/>
</dbReference>
<dbReference type="EC" id="2.7.13.3" evidence="3"/>
<dbReference type="PROSITE" id="PS50112">
    <property type="entry name" value="PAS"/>
    <property type="match status" value="1"/>
</dbReference>
<evidence type="ECO:0000256" key="7">
    <source>
        <dbReference type="ARBA" id="ARBA00022741"/>
    </source>
</evidence>
<feature type="domain" description="PAC" evidence="16">
    <location>
        <begin position="272"/>
        <end position="332"/>
    </location>
</feature>
<evidence type="ECO:0000313" key="17">
    <source>
        <dbReference type="EMBL" id="GGA54726.1"/>
    </source>
</evidence>
<feature type="transmembrane region" description="Helical" evidence="13">
    <location>
        <begin position="165"/>
        <end position="184"/>
    </location>
</feature>
<feature type="transmembrane region" description="Helical" evidence="13">
    <location>
        <begin position="84"/>
        <end position="102"/>
    </location>
</feature>
<dbReference type="PROSITE" id="PS50109">
    <property type="entry name" value="HIS_KIN"/>
    <property type="match status" value="1"/>
</dbReference>
<feature type="transmembrane region" description="Helical" evidence="13">
    <location>
        <begin position="56"/>
        <end position="77"/>
    </location>
</feature>
<dbReference type="AlphaFoldDB" id="A0A916RFP8"/>
<evidence type="ECO:0000256" key="12">
    <source>
        <dbReference type="SAM" id="MobiDB-lite"/>
    </source>
</evidence>
<dbReference type="SUPFAM" id="SSF55874">
    <property type="entry name" value="ATPase domain of HSP90 chaperone/DNA topoisomerase II/histidine kinase"/>
    <property type="match status" value="1"/>
</dbReference>
<dbReference type="GO" id="GO:0006355">
    <property type="term" value="P:regulation of DNA-templated transcription"/>
    <property type="evidence" value="ECO:0007669"/>
    <property type="project" value="InterPro"/>
</dbReference>
<dbReference type="InterPro" id="IPR004358">
    <property type="entry name" value="Sig_transdc_His_kin-like_C"/>
</dbReference>
<dbReference type="InterPro" id="IPR036890">
    <property type="entry name" value="HATPase_C_sf"/>
</dbReference>
<dbReference type="InterPro" id="IPR000700">
    <property type="entry name" value="PAS-assoc_C"/>
</dbReference>
<evidence type="ECO:0000256" key="1">
    <source>
        <dbReference type="ARBA" id="ARBA00000085"/>
    </source>
</evidence>
<dbReference type="OrthoDB" id="9813151at2"/>
<dbReference type="GO" id="GO:0005524">
    <property type="term" value="F:ATP binding"/>
    <property type="evidence" value="ECO:0007669"/>
    <property type="project" value="UniProtKB-KW"/>
</dbReference>
<dbReference type="RefSeq" id="WP_127072086.1">
    <property type="nucleotide sequence ID" value="NZ_BMKB01000004.1"/>
</dbReference>
<comment type="subcellular location">
    <subcellularLocation>
        <location evidence="2">Cell membrane</location>
    </subcellularLocation>
</comment>
<comment type="catalytic activity">
    <reaction evidence="1">
        <text>ATP + protein L-histidine = ADP + protein N-phospho-L-histidine.</text>
        <dbReference type="EC" id="2.7.13.3"/>
    </reaction>
</comment>
<dbReference type="FunFam" id="3.30.565.10:FF:000023">
    <property type="entry name" value="PAS domain-containing sensor histidine kinase"/>
    <property type="match status" value="1"/>
</dbReference>
<dbReference type="Gene3D" id="3.30.450.20">
    <property type="entry name" value="PAS domain"/>
    <property type="match status" value="1"/>
</dbReference>
<dbReference type="Gene3D" id="3.30.565.10">
    <property type="entry name" value="Histidine kinase-like ATPase, C-terminal domain"/>
    <property type="match status" value="1"/>
</dbReference>
<keyword evidence="4" id="KW-1003">Cell membrane</keyword>
<evidence type="ECO:0000256" key="3">
    <source>
        <dbReference type="ARBA" id="ARBA00012438"/>
    </source>
</evidence>
<feature type="domain" description="PAS" evidence="15">
    <location>
        <begin position="199"/>
        <end position="269"/>
    </location>
</feature>
<keyword evidence="18" id="KW-1185">Reference proteome</keyword>
<evidence type="ECO:0000259" key="15">
    <source>
        <dbReference type="PROSITE" id="PS50112"/>
    </source>
</evidence>
<keyword evidence="11 13" id="KW-0472">Membrane</keyword>
<reference evidence="17 18" key="1">
    <citation type="journal article" date="2014" name="Int. J. Syst. Evol. Microbiol.">
        <title>Complete genome sequence of Corynebacterium casei LMG S-19264T (=DSM 44701T), isolated from a smear-ripened cheese.</title>
        <authorList>
            <consortium name="US DOE Joint Genome Institute (JGI-PGF)"/>
            <person name="Walter F."/>
            <person name="Albersmeier A."/>
            <person name="Kalinowski J."/>
            <person name="Ruckert C."/>
        </authorList>
    </citation>
    <scope>NUCLEOTIDE SEQUENCE [LARGE SCALE GENOMIC DNA]</scope>
    <source>
        <strain evidence="17 18">CGMCC 1.15896</strain>
    </source>
</reference>
<dbReference type="PRINTS" id="PR00344">
    <property type="entry name" value="BCTRLSENSOR"/>
</dbReference>
<accession>A0A916RFP8</accession>
<evidence type="ECO:0000256" key="2">
    <source>
        <dbReference type="ARBA" id="ARBA00004236"/>
    </source>
</evidence>
<evidence type="ECO:0000256" key="9">
    <source>
        <dbReference type="ARBA" id="ARBA00022840"/>
    </source>
</evidence>